<protein>
    <submittedName>
        <fullName evidence="1">Uncharacterized protein</fullName>
    </submittedName>
</protein>
<proteinExistence type="predicted"/>
<comment type="caution">
    <text evidence="1">The sequence shown here is derived from an EMBL/GenBank/DDBJ whole genome shotgun (WGS) entry which is preliminary data.</text>
</comment>
<name>A0A0V0QF95_PSEPJ</name>
<sequence length="112" mass="13288">MKNQFFIFNSYSKVEVKLDQKLYSKNVYKNQIIINNQIDKRQTILILNFNHIFFQHFLQQNRLAFSLTQHPPKITFPSSDFLINSDPGFPQTIGITQLSFLQIGHYLFLFQS</sequence>
<accession>A0A0V0QF95</accession>
<keyword evidence="2" id="KW-1185">Reference proteome</keyword>
<reference evidence="1 2" key="1">
    <citation type="journal article" date="2015" name="Sci. Rep.">
        <title>Genome of the facultative scuticociliatosis pathogen Pseudocohnilembus persalinus provides insight into its virulence through horizontal gene transfer.</title>
        <authorList>
            <person name="Xiong J."/>
            <person name="Wang G."/>
            <person name="Cheng J."/>
            <person name="Tian M."/>
            <person name="Pan X."/>
            <person name="Warren A."/>
            <person name="Jiang C."/>
            <person name="Yuan D."/>
            <person name="Miao W."/>
        </authorList>
    </citation>
    <scope>NUCLEOTIDE SEQUENCE [LARGE SCALE GENOMIC DNA]</scope>
    <source>
        <strain evidence="1">36N120E</strain>
    </source>
</reference>
<evidence type="ECO:0000313" key="1">
    <source>
        <dbReference type="EMBL" id="KRX00870.1"/>
    </source>
</evidence>
<dbReference type="AlphaFoldDB" id="A0A0V0QF95"/>
<dbReference type="InParanoid" id="A0A0V0QF95"/>
<organism evidence="1 2">
    <name type="scientific">Pseudocohnilembus persalinus</name>
    <name type="common">Ciliate</name>
    <dbReference type="NCBI Taxonomy" id="266149"/>
    <lineage>
        <taxon>Eukaryota</taxon>
        <taxon>Sar</taxon>
        <taxon>Alveolata</taxon>
        <taxon>Ciliophora</taxon>
        <taxon>Intramacronucleata</taxon>
        <taxon>Oligohymenophorea</taxon>
        <taxon>Scuticociliatia</taxon>
        <taxon>Philasterida</taxon>
        <taxon>Pseudocohnilembidae</taxon>
        <taxon>Pseudocohnilembus</taxon>
    </lineage>
</organism>
<dbReference type="Proteomes" id="UP000054937">
    <property type="component" value="Unassembled WGS sequence"/>
</dbReference>
<gene>
    <name evidence="1" type="ORF">PPERSA_02049</name>
</gene>
<dbReference type="EMBL" id="LDAU01000181">
    <property type="protein sequence ID" value="KRX00870.1"/>
    <property type="molecule type" value="Genomic_DNA"/>
</dbReference>
<evidence type="ECO:0000313" key="2">
    <source>
        <dbReference type="Proteomes" id="UP000054937"/>
    </source>
</evidence>